<name>A0A450T592_9GAMM</name>
<dbReference type="Pfam" id="PF09720">
    <property type="entry name" value="Unstab_antitox"/>
    <property type="match status" value="1"/>
</dbReference>
<accession>A0A450T592</accession>
<gene>
    <name evidence="1" type="ORF">BECKDK2373B_GA0170837_11056</name>
</gene>
<evidence type="ECO:0000313" key="1">
    <source>
        <dbReference type="EMBL" id="VFJ61898.1"/>
    </source>
</evidence>
<sequence length="71" mass="8451">MMSPTEIARMSREEKLRTMEALWVDLSADDTEVDSPAWHHEVLERTRIAVMAGEERIEDWDIVKQRLRNRL</sequence>
<proteinExistence type="predicted"/>
<dbReference type="AlphaFoldDB" id="A0A450T592"/>
<dbReference type="EMBL" id="CAADEX010000105">
    <property type="protein sequence ID" value="VFJ61898.1"/>
    <property type="molecule type" value="Genomic_DNA"/>
</dbReference>
<dbReference type="InterPro" id="IPR013406">
    <property type="entry name" value="CHP02574_addiction_mod"/>
</dbReference>
<reference evidence="1" key="1">
    <citation type="submission" date="2019-02" db="EMBL/GenBank/DDBJ databases">
        <authorList>
            <person name="Gruber-Vodicka R. H."/>
            <person name="Seah K. B. B."/>
        </authorList>
    </citation>
    <scope>NUCLEOTIDE SEQUENCE</scope>
    <source>
        <strain evidence="1">BECK_DK47</strain>
    </source>
</reference>
<organism evidence="1">
    <name type="scientific">Candidatus Kentrum sp. DK</name>
    <dbReference type="NCBI Taxonomy" id="2126562"/>
    <lineage>
        <taxon>Bacteria</taxon>
        <taxon>Pseudomonadati</taxon>
        <taxon>Pseudomonadota</taxon>
        <taxon>Gammaproteobacteria</taxon>
        <taxon>Candidatus Kentrum</taxon>
    </lineage>
</organism>
<protein>
    <submittedName>
        <fullName evidence="1">Addiction module component</fullName>
    </submittedName>
</protein>